<proteinExistence type="predicted"/>
<accession>A0A0K8V2I2</accession>
<feature type="compositionally biased region" description="Basic and acidic residues" evidence="1">
    <location>
        <begin position="260"/>
        <end position="273"/>
    </location>
</feature>
<feature type="compositionally biased region" description="Basic residues" evidence="1">
    <location>
        <begin position="418"/>
        <end position="430"/>
    </location>
</feature>
<feature type="region of interest" description="Disordered" evidence="1">
    <location>
        <begin position="401"/>
        <end position="430"/>
    </location>
</feature>
<evidence type="ECO:0000313" key="2">
    <source>
        <dbReference type="EMBL" id="JAI22529.1"/>
    </source>
</evidence>
<organism evidence="5">
    <name type="scientific">Bactrocera latifrons</name>
    <name type="common">Malaysian fruit fly</name>
    <name type="synonym">Chaetodacus latifrons</name>
    <dbReference type="NCBI Taxonomy" id="174628"/>
    <lineage>
        <taxon>Eukaryota</taxon>
        <taxon>Metazoa</taxon>
        <taxon>Ecdysozoa</taxon>
        <taxon>Arthropoda</taxon>
        <taxon>Hexapoda</taxon>
        <taxon>Insecta</taxon>
        <taxon>Pterygota</taxon>
        <taxon>Neoptera</taxon>
        <taxon>Endopterygota</taxon>
        <taxon>Diptera</taxon>
        <taxon>Brachycera</taxon>
        <taxon>Muscomorpha</taxon>
        <taxon>Tephritoidea</taxon>
        <taxon>Tephritidae</taxon>
        <taxon>Bactrocera</taxon>
        <taxon>Bactrocera</taxon>
    </lineage>
</organism>
<gene>
    <name evidence="2" type="ORF">c0_g3_i1</name>
    <name evidence="4" type="ORF">c0_g3_i2</name>
    <name evidence="5" type="ORF">c0_g3_i4</name>
    <name evidence="6" type="ORF">c0_g3_i5</name>
    <name evidence="3" type="ORF">c0_g3_i6</name>
</gene>
<name>A0A0K8V2I2_BACLA</name>
<evidence type="ECO:0000313" key="6">
    <source>
        <dbReference type="EMBL" id="JAI41948.1"/>
    </source>
</evidence>
<dbReference type="EMBL" id="GDHF01026060">
    <property type="protein sequence ID" value="JAI26254.1"/>
    <property type="molecule type" value="Transcribed_RNA"/>
</dbReference>
<dbReference type="AlphaFoldDB" id="A0A0K8V2I2"/>
<feature type="region of interest" description="Disordered" evidence="1">
    <location>
        <begin position="260"/>
        <end position="285"/>
    </location>
</feature>
<evidence type="ECO:0000256" key="1">
    <source>
        <dbReference type="SAM" id="MobiDB-lite"/>
    </source>
</evidence>
<sequence>MVIGINRGIVPQVASIAMPTEDQRPNNLAKMSHTFHPKQKTITTVIPTSTTCNGKYENQQHRQRSSIAHNRKHAPQRQRPSRGTCPTHKSNVFSNSAQVRMLWMAQLFTVAAFLMCHSMAIVNATAVQTPHALSRGVINTDSDTAGHRAMRAAQYSQPLTVERGMYNADINSFLPIIPKDISPEYIAQNVFTKGGQYRVFEPTDSDLRTQMTMGQKVNRVDGVEVNANAQNNVSLVVDISRATDENIKTTAEGAMVAKLKEQTNSKQETEEKATLSLSAGKNEKPLKQSEQALHKVGASTNISAPATATFMIHKSKALPNSFNVEQLALEERKIARGHKENFKPHPTTTTDFADVSQNTVGGDIKELEALLFEYAENFFNKAQYEPSSELVNALQQNHTMVGDPHKERPTRHADANPHHHHHNHLHHRQHSLPAIVRKPDANVSVNIPRALESGRLLFFSGLKKALWPVYIGLQVLKSLLLALFMPVLIGSFSKFLGKGIVSGSAPLFIRPPDTPQDLDFRDNTINFDDDKFAAVEEGTKEDGYGYNQAEASQTHYTYNAAGGINRIEQQNKMPDTYLSALQTIGSASFKNSGSLSGSFSGGGLGGGGIGAPMRTKPIAPANTNTFQTFQKVPASSLLLSNYDPFYSPLLSRLDSVFAQLKINSDNENCREKLICLMYANPAKYAPYSNLVSAQLSRELNELRKPTSDNPDILRFFKYMRAAKDGQDGIDCEKSFDRCQEFKDFENPAMVSTYHDINKLVSARKLA</sequence>
<feature type="compositionally biased region" description="Basic and acidic residues" evidence="1">
    <location>
        <begin position="403"/>
        <end position="417"/>
    </location>
</feature>
<protein>
    <submittedName>
        <fullName evidence="5">Uncharacterized protein</fullName>
    </submittedName>
</protein>
<dbReference type="EMBL" id="GDHF01010366">
    <property type="protein sequence ID" value="JAI41948.1"/>
    <property type="molecule type" value="Transcribed_RNA"/>
</dbReference>
<dbReference type="EMBL" id="GDHF01029785">
    <property type="protein sequence ID" value="JAI22529.1"/>
    <property type="molecule type" value="Transcribed_RNA"/>
</dbReference>
<dbReference type="EMBL" id="GDHF01025038">
    <property type="protein sequence ID" value="JAI27276.1"/>
    <property type="molecule type" value="Transcribed_RNA"/>
</dbReference>
<dbReference type="OrthoDB" id="6334967at2759"/>
<evidence type="ECO:0000313" key="4">
    <source>
        <dbReference type="EMBL" id="JAI27276.1"/>
    </source>
</evidence>
<feature type="region of interest" description="Disordered" evidence="1">
    <location>
        <begin position="50"/>
        <end position="89"/>
    </location>
</feature>
<evidence type="ECO:0000313" key="5">
    <source>
        <dbReference type="EMBL" id="JAI32765.1"/>
    </source>
</evidence>
<dbReference type="EMBL" id="GDHF01019549">
    <property type="protein sequence ID" value="JAI32765.1"/>
    <property type="molecule type" value="Transcribed_RNA"/>
</dbReference>
<feature type="compositionally biased region" description="Basic residues" evidence="1">
    <location>
        <begin position="61"/>
        <end position="80"/>
    </location>
</feature>
<reference evidence="5" key="1">
    <citation type="submission" date="2015-06" db="EMBL/GenBank/DDBJ databases">
        <authorList>
            <person name="Hoefler B.C."/>
            <person name="Straight P.D."/>
        </authorList>
    </citation>
    <scope>NUCLEOTIDE SEQUENCE</scope>
</reference>
<evidence type="ECO:0000313" key="3">
    <source>
        <dbReference type="EMBL" id="JAI26254.1"/>
    </source>
</evidence>